<proteinExistence type="inferred from homology"/>
<keyword evidence="3 5" id="KW-0238">DNA-binding</keyword>
<dbReference type="GO" id="GO:0003677">
    <property type="term" value="F:DNA binding"/>
    <property type="evidence" value="ECO:0007669"/>
    <property type="project" value="UniProtKB-KW"/>
</dbReference>
<comment type="similarity">
    <text evidence="1 4">Belongs to the bacterial histone-like protein family.</text>
</comment>
<dbReference type="Gene3D" id="4.10.520.10">
    <property type="entry name" value="IHF-like DNA-binding proteins"/>
    <property type="match status" value="1"/>
</dbReference>
<evidence type="ECO:0000313" key="6">
    <source>
        <dbReference type="Proteomes" id="UP000646484"/>
    </source>
</evidence>
<dbReference type="Proteomes" id="UP000646484">
    <property type="component" value="Unassembled WGS sequence"/>
</dbReference>
<reference evidence="5 6" key="1">
    <citation type="submission" date="2020-08" db="EMBL/GenBank/DDBJ databases">
        <title>Genome public.</title>
        <authorList>
            <person name="Liu C."/>
            <person name="Sun Q."/>
        </authorList>
    </citation>
    <scope>NUCLEOTIDE SEQUENCE [LARGE SCALE GENOMIC DNA]</scope>
    <source>
        <strain evidence="5 6">NSJ-56</strain>
    </source>
</reference>
<accession>A0ABR7D629</accession>
<evidence type="ECO:0000256" key="4">
    <source>
        <dbReference type="RuleBase" id="RU003939"/>
    </source>
</evidence>
<evidence type="ECO:0000256" key="3">
    <source>
        <dbReference type="ARBA" id="ARBA00023125"/>
    </source>
</evidence>
<dbReference type="PROSITE" id="PS51257">
    <property type="entry name" value="PROKAR_LIPOPROTEIN"/>
    <property type="match status" value="1"/>
</dbReference>
<evidence type="ECO:0000313" key="5">
    <source>
        <dbReference type="EMBL" id="MBC5623396.1"/>
    </source>
</evidence>
<comment type="caution">
    <text evidence="5">The sequence shown here is derived from an EMBL/GenBank/DDBJ whole genome shotgun (WGS) entry which is preliminary data.</text>
</comment>
<dbReference type="InterPro" id="IPR000119">
    <property type="entry name" value="Hist_DNA-bd"/>
</dbReference>
<sequence length="97" mass="11132">MNKRELAKRVAEKCGQSQVVSTLVINTFISCILESLEAGEKITIQDFGTLSVKQQKKRERFNLATNKVETYLPYDYIKFTASKSVKIKQKEKSVKKE</sequence>
<dbReference type="SUPFAM" id="SSF47729">
    <property type="entry name" value="IHF-like DNA-binding proteins"/>
    <property type="match status" value="1"/>
</dbReference>
<name>A0ABR7D629_9BACT</name>
<evidence type="ECO:0000256" key="1">
    <source>
        <dbReference type="ARBA" id="ARBA00010529"/>
    </source>
</evidence>
<dbReference type="Pfam" id="PF00216">
    <property type="entry name" value="Bac_DNA_binding"/>
    <property type="match status" value="1"/>
</dbReference>
<dbReference type="PANTHER" id="PTHR33175">
    <property type="entry name" value="DNA-BINDING PROTEIN HU"/>
    <property type="match status" value="1"/>
</dbReference>
<organism evidence="5 6">
    <name type="scientific">Butyricimonas hominis</name>
    <dbReference type="NCBI Taxonomy" id="2763032"/>
    <lineage>
        <taxon>Bacteria</taxon>
        <taxon>Pseudomonadati</taxon>
        <taxon>Bacteroidota</taxon>
        <taxon>Bacteroidia</taxon>
        <taxon>Bacteroidales</taxon>
        <taxon>Odoribacteraceae</taxon>
        <taxon>Butyricimonas</taxon>
    </lineage>
</organism>
<dbReference type="EMBL" id="JACOOH010000010">
    <property type="protein sequence ID" value="MBC5623396.1"/>
    <property type="molecule type" value="Genomic_DNA"/>
</dbReference>
<keyword evidence="6" id="KW-1185">Reference proteome</keyword>
<dbReference type="SMART" id="SM00411">
    <property type="entry name" value="BHL"/>
    <property type="match status" value="1"/>
</dbReference>
<protein>
    <submittedName>
        <fullName evidence="5">HU family DNA-binding protein</fullName>
    </submittedName>
</protein>
<gene>
    <name evidence="5" type="ORF">H8S64_20065</name>
</gene>
<evidence type="ECO:0000256" key="2">
    <source>
        <dbReference type="ARBA" id="ARBA00023067"/>
    </source>
</evidence>
<dbReference type="RefSeq" id="WP_099293902.1">
    <property type="nucleotide sequence ID" value="NZ_JACOOH010000010.1"/>
</dbReference>
<dbReference type="InterPro" id="IPR010992">
    <property type="entry name" value="IHF-like_DNA-bd_dom_sf"/>
</dbReference>
<dbReference type="PANTHER" id="PTHR33175:SF3">
    <property type="entry name" value="DNA-BINDING PROTEIN HU-BETA"/>
    <property type="match status" value="1"/>
</dbReference>
<keyword evidence="2" id="KW-0226">DNA condensation</keyword>